<proteinExistence type="predicted"/>
<comment type="subcellular location">
    <subcellularLocation>
        <location evidence="1">Cell membrane</location>
        <topology evidence="1">Multi-pass membrane protein</topology>
    </subcellularLocation>
</comment>
<feature type="transmembrane region" description="Helical" evidence="6">
    <location>
        <begin position="29"/>
        <end position="48"/>
    </location>
</feature>
<dbReference type="EMBL" id="BSKJ01000010">
    <property type="protein sequence ID" value="GLO37399.1"/>
    <property type="molecule type" value="Genomic_DNA"/>
</dbReference>
<dbReference type="AlphaFoldDB" id="A0AA37VWW6"/>
<keyword evidence="2" id="KW-1003">Cell membrane</keyword>
<dbReference type="Pfam" id="PF01810">
    <property type="entry name" value="LysE"/>
    <property type="match status" value="1"/>
</dbReference>
<dbReference type="PANTHER" id="PTHR30086">
    <property type="entry name" value="ARGININE EXPORTER PROTEIN ARGO"/>
    <property type="match status" value="1"/>
</dbReference>
<evidence type="ECO:0000256" key="3">
    <source>
        <dbReference type="ARBA" id="ARBA00022692"/>
    </source>
</evidence>
<dbReference type="Proteomes" id="UP001161257">
    <property type="component" value="Unassembled WGS sequence"/>
</dbReference>
<feature type="transmembrane region" description="Helical" evidence="6">
    <location>
        <begin position="206"/>
        <end position="223"/>
    </location>
</feature>
<reference evidence="7" key="1">
    <citation type="submission" date="2023-01" db="EMBL/GenBank/DDBJ databases">
        <title>Whole-genome sequence of Pseudomonas putida NBRC 14671.</title>
        <authorList>
            <person name="Morohoshi T."/>
            <person name="Someya N."/>
        </authorList>
    </citation>
    <scope>NUCLEOTIDE SEQUENCE</scope>
    <source>
        <strain evidence="7">NBRC 14671</strain>
    </source>
</reference>
<evidence type="ECO:0000256" key="1">
    <source>
        <dbReference type="ARBA" id="ARBA00004651"/>
    </source>
</evidence>
<evidence type="ECO:0000256" key="4">
    <source>
        <dbReference type="ARBA" id="ARBA00022989"/>
    </source>
</evidence>
<evidence type="ECO:0000256" key="6">
    <source>
        <dbReference type="SAM" id="Phobius"/>
    </source>
</evidence>
<feature type="transmembrane region" description="Helical" evidence="6">
    <location>
        <begin position="68"/>
        <end position="90"/>
    </location>
</feature>
<feature type="transmembrane region" description="Helical" evidence="6">
    <location>
        <begin position="97"/>
        <end position="117"/>
    </location>
</feature>
<comment type="caution">
    <text evidence="7">The sequence shown here is derived from an EMBL/GenBank/DDBJ whole genome shotgun (WGS) entry which is preliminary data.</text>
</comment>
<dbReference type="GO" id="GO:0005886">
    <property type="term" value="C:plasma membrane"/>
    <property type="evidence" value="ECO:0007669"/>
    <property type="project" value="UniProtKB-SubCell"/>
</dbReference>
<evidence type="ECO:0000313" key="7">
    <source>
        <dbReference type="EMBL" id="GLO37399.1"/>
    </source>
</evidence>
<dbReference type="InterPro" id="IPR001123">
    <property type="entry name" value="LeuE-type"/>
</dbReference>
<dbReference type="GO" id="GO:0033228">
    <property type="term" value="P:cysteine export across plasma membrane"/>
    <property type="evidence" value="ECO:0007669"/>
    <property type="project" value="TreeGrafter"/>
</dbReference>
<feature type="transmembrane region" description="Helical" evidence="6">
    <location>
        <begin position="168"/>
        <end position="194"/>
    </location>
</feature>
<evidence type="ECO:0000313" key="8">
    <source>
        <dbReference type="Proteomes" id="UP001161257"/>
    </source>
</evidence>
<protein>
    <submittedName>
        <fullName evidence="7">Lysine transporter LysE</fullName>
    </submittedName>
</protein>
<keyword evidence="3 6" id="KW-0812">Transmembrane</keyword>
<organism evidence="7 8">
    <name type="scientific">Pseudomonas putida</name>
    <name type="common">Arthrobacter siderocapsulatus</name>
    <dbReference type="NCBI Taxonomy" id="303"/>
    <lineage>
        <taxon>Bacteria</taxon>
        <taxon>Pseudomonadati</taxon>
        <taxon>Pseudomonadota</taxon>
        <taxon>Gammaproteobacteria</taxon>
        <taxon>Pseudomonadales</taxon>
        <taxon>Pseudomonadaceae</taxon>
        <taxon>Pseudomonas</taxon>
    </lineage>
</organism>
<dbReference type="PANTHER" id="PTHR30086:SF20">
    <property type="entry name" value="ARGININE EXPORTER PROTEIN ARGO-RELATED"/>
    <property type="match status" value="1"/>
</dbReference>
<evidence type="ECO:0000256" key="2">
    <source>
        <dbReference type="ARBA" id="ARBA00022475"/>
    </source>
</evidence>
<sequence length="224" mass="24255">MWGCILWVLFFNTLDSQLLKIMVPPTPRIFLMSLSLSMAAFALAASISPGPVNIVALSSGANHGLRASLAHVAGATLGFCLLLVLVGLGLHQLLLRWPLLGMLLHWGGVTFLLYMAWKLARDDGQLTGTHSTPAPSAWQGAAMQWLNPKAWLAAVAGVGAYTSGEQHLLWLFTWIYGPICFISVASWAWAGSVIRQYLSNPRHLRLLNRGLAVLLVGSAAYLVI</sequence>
<gene>
    <name evidence="7" type="ORF">PPUN14671_42350</name>
</gene>
<keyword evidence="4 6" id="KW-1133">Transmembrane helix</keyword>
<dbReference type="GO" id="GO:0015171">
    <property type="term" value="F:amino acid transmembrane transporter activity"/>
    <property type="evidence" value="ECO:0007669"/>
    <property type="project" value="TreeGrafter"/>
</dbReference>
<name>A0AA37VWW6_PSEPU</name>
<evidence type="ECO:0000256" key="5">
    <source>
        <dbReference type="ARBA" id="ARBA00023136"/>
    </source>
</evidence>
<accession>A0AA37VWW6</accession>
<keyword evidence="5 6" id="KW-0472">Membrane</keyword>